<dbReference type="Proteomes" id="UP000627573">
    <property type="component" value="Unassembled WGS sequence"/>
</dbReference>
<dbReference type="FunFam" id="3.30.300.30:FF:000008">
    <property type="entry name" value="2,3-dihydroxybenzoate-AMP ligase"/>
    <property type="match status" value="1"/>
</dbReference>
<dbReference type="InterPro" id="IPR050237">
    <property type="entry name" value="ATP-dep_AMP-bd_enzyme"/>
</dbReference>
<evidence type="ECO:0000313" key="6">
    <source>
        <dbReference type="Proteomes" id="UP000627573"/>
    </source>
</evidence>
<proteinExistence type="inferred from homology"/>
<dbReference type="Pfam" id="PF00501">
    <property type="entry name" value="AMP-binding"/>
    <property type="match status" value="1"/>
</dbReference>
<evidence type="ECO:0000259" key="4">
    <source>
        <dbReference type="Pfam" id="PF13193"/>
    </source>
</evidence>
<feature type="domain" description="AMP-binding enzyme C-terminal" evidence="4">
    <location>
        <begin position="481"/>
        <end position="556"/>
    </location>
</feature>
<dbReference type="PROSITE" id="PS00455">
    <property type="entry name" value="AMP_BINDING"/>
    <property type="match status" value="1"/>
</dbReference>
<feature type="domain" description="AMP-dependent synthetase/ligase" evidence="3">
    <location>
        <begin position="63"/>
        <end position="430"/>
    </location>
</feature>
<dbReference type="NCBIfam" id="NF004837">
    <property type="entry name" value="PRK06187.1"/>
    <property type="match status" value="1"/>
</dbReference>
<protein>
    <submittedName>
        <fullName evidence="5">Long-chain fatty acid--CoA ligase</fullName>
    </submittedName>
</protein>
<dbReference type="SUPFAM" id="SSF56801">
    <property type="entry name" value="Acetyl-CoA synthetase-like"/>
    <property type="match status" value="1"/>
</dbReference>
<dbReference type="InterPro" id="IPR000873">
    <property type="entry name" value="AMP-dep_synth/lig_dom"/>
</dbReference>
<dbReference type="EMBL" id="JAECSB010000009">
    <property type="protein sequence ID" value="MBH5141083.1"/>
    <property type="molecule type" value="Genomic_DNA"/>
</dbReference>
<reference evidence="5 6" key="1">
    <citation type="submission" date="2020-12" db="EMBL/GenBank/DDBJ databases">
        <title>Draft genome sequence of furan degrading bacterial strain FUR100.</title>
        <authorList>
            <person name="Woiski C."/>
        </authorList>
    </citation>
    <scope>NUCLEOTIDE SEQUENCE [LARGE SCALE GENOMIC DNA]</scope>
    <source>
        <strain evidence="5 6">FUR100</strain>
    </source>
</reference>
<dbReference type="InterPro" id="IPR020845">
    <property type="entry name" value="AMP-binding_CS"/>
</dbReference>
<dbReference type="PANTHER" id="PTHR43767:SF1">
    <property type="entry name" value="NONRIBOSOMAL PEPTIDE SYNTHASE PES1 (EUROFUNG)-RELATED"/>
    <property type="match status" value="1"/>
</dbReference>
<evidence type="ECO:0000313" key="5">
    <source>
        <dbReference type="EMBL" id="MBH5141083.1"/>
    </source>
</evidence>
<dbReference type="PANTHER" id="PTHR43767">
    <property type="entry name" value="LONG-CHAIN-FATTY-ACID--COA LIGASE"/>
    <property type="match status" value="1"/>
</dbReference>
<dbReference type="CDD" id="cd17631">
    <property type="entry name" value="FACL_FadD13-like"/>
    <property type="match status" value="1"/>
</dbReference>
<gene>
    <name evidence="5" type="ORF">I3517_00420</name>
</gene>
<keyword evidence="2 5" id="KW-0436">Ligase</keyword>
<organism evidence="5 6">
    <name type="scientific">Rhodococcus erythropolis</name>
    <name type="common">Arthrobacter picolinophilus</name>
    <dbReference type="NCBI Taxonomy" id="1833"/>
    <lineage>
        <taxon>Bacteria</taxon>
        <taxon>Bacillati</taxon>
        <taxon>Actinomycetota</taxon>
        <taxon>Actinomycetes</taxon>
        <taxon>Mycobacteriales</taxon>
        <taxon>Nocardiaceae</taxon>
        <taxon>Rhodococcus</taxon>
        <taxon>Rhodococcus erythropolis group</taxon>
    </lineage>
</organism>
<comment type="caution">
    <text evidence="5">The sequence shown here is derived from an EMBL/GenBank/DDBJ whole genome shotgun (WGS) entry which is preliminary data.</text>
</comment>
<dbReference type="GO" id="GO:0016878">
    <property type="term" value="F:acid-thiol ligase activity"/>
    <property type="evidence" value="ECO:0007669"/>
    <property type="project" value="UniProtKB-ARBA"/>
</dbReference>
<evidence type="ECO:0000256" key="1">
    <source>
        <dbReference type="ARBA" id="ARBA00006432"/>
    </source>
</evidence>
<comment type="similarity">
    <text evidence="1">Belongs to the ATP-dependent AMP-binding enzyme family.</text>
</comment>
<dbReference type="Gene3D" id="3.30.300.30">
    <property type="match status" value="1"/>
</dbReference>
<evidence type="ECO:0000256" key="2">
    <source>
        <dbReference type="ARBA" id="ARBA00022598"/>
    </source>
</evidence>
<sequence>MAHTVWPSLTFPPGTVPYDGTAPRPRHCAREVSTPDLHWNLPTTESAKPVTTIDFNTASAVARVARTSPNAVALVYEDRSITYCELVEQASRTATVLSEDGVREGDRVAYTGFNSPAFLITFLAANSLGAVFVPVNFRLTELEVAALLADAGAHVVVSEPGHVPVVDGVADATHLNRFIVVDDDPAAPLVEPVGPRWSRLSERIAAVQPSGPPRRRAENDLALLIYTSGTTGRAKGVMLTHGNIWWNGTNVDSVVDTHTGNVNLAVAPMFHIGGLNAFTLRSLAGGGTTVLRRTFDPRRALEDLVHYRVSTFFAVPAMFAAMSRVDGFDDADLSGLHAAVVAGAPVPPGLIRQYAARGIELQQAWGLTETAPFATYLPPELTETKCGSAGLPMPYTEIRLVDAVTTAPIETHSTLGEVWVRGPNVAAGYWQNASASAEAFVGDGWFRSGDIGYLDADGYLYIADRLKDMIISGGENVYPAEVEAVLTEHPNLLEVAVVGTTDEQWGETVVAVVVSDGSHAPSLDEIQEFAGQSLARYKLPRRVVHIDTMPRNASGKLDKKGVRALVRDMDSSTASTLTSLATS</sequence>
<dbReference type="InterPro" id="IPR025110">
    <property type="entry name" value="AMP-bd_C"/>
</dbReference>
<dbReference type="InterPro" id="IPR045851">
    <property type="entry name" value="AMP-bd_C_sf"/>
</dbReference>
<dbReference type="Pfam" id="PF13193">
    <property type="entry name" value="AMP-binding_C"/>
    <property type="match status" value="1"/>
</dbReference>
<keyword evidence="6" id="KW-1185">Reference proteome</keyword>
<evidence type="ECO:0000259" key="3">
    <source>
        <dbReference type="Pfam" id="PF00501"/>
    </source>
</evidence>
<name>A0A8I0ZQ18_RHOER</name>
<accession>A0A8I0ZQ18</accession>
<dbReference type="InterPro" id="IPR042099">
    <property type="entry name" value="ANL_N_sf"/>
</dbReference>
<dbReference type="Gene3D" id="3.40.50.12780">
    <property type="entry name" value="N-terminal domain of ligase-like"/>
    <property type="match status" value="1"/>
</dbReference>
<dbReference type="AlphaFoldDB" id="A0A8I0ZQ18"/>